<sequence>MSRLRNIARQALRPFRPSHPNVLDSDRVTSDVWYANNYMYLNGWMPGSEGAVMIDSEKKFSLAEAFVNAFVDSFNAVFSVVLLLLLYVFYAG</sequence>
<dbReference type="Proteomes" id="UP000515908">
    <property type="component" value="Chromosome 01"/>
</dbReference>
<keyword evidence="1" id="KW-0472">Membrane</keyword>
<gene>
    <name evidence="2" type="ORF">ADEAN_000076700</name>
</gene>
<dbReference type="EMBL" id="LR877145">
    <property type="protein sequence ID" value="CAD2213326.1"/>
    <property type="molecule type" value="Genomic_DNA"/>
</dbReference>
<keyword evidence="1" id="KW-1133">Transmembrane helix</keyword>
<dbReference type="VEuPathDB" id="TriTrypDB:ADEAN_000076700"/>
<evidence type="ECO:0000313" key="3">
    <source>
        <dbReference type="Proteomes" id="UP000515908"/>
    </source>
</evidence>
<keyword evidence="3" id="KW-1185">Reference proteome</keyword>
<dbReference type="AlphaFoldDB" id="A0A7G2C116"/>
<accession>A0A7G2C116</accession>
<name>A0A7G2C116_9TRYP</name>
<organism evidence="2 3">
    <name type="scientific">Angomonas deanei</name>
    <dbReference type="NCBI Taxonomy" id="59799"/>
    <lineage>
        <taxon>Eukaryota</taxon>
        <taxon>Discoba</taxon>
        <taxon>Euglenozoa</taxon>
        <taxon>Kinetoplastea</taxon>
        <taxon>Metakinetoplastina</taxon>
        <taxon>Trypanosomatida</taxon>
        <taxon>Trypanosomatidae</taxon>
        <taxon>Strigomonadinae</taxon>
        <taxon>Angomonas</taxon>
    </lineage>
</organism>
<evidence type="ECO:0000256" key="1">
    <source>
        <dbReference type="SAM" id="Phobius"/>
    </source>
</evidence>
<proteinExistence type="predicted"/>
<evidence type="ECO:0000313" key="2">
    <source>
        <dbReference type="EMBL" id="CAD2213326.1"/>
    </source>
</evidence>
<feature type="transmembrane region" description="Helical" evidence="1">
    <location>
        <begin position="66"/>
        <end position="90"/>
    </location>
</feature>
<keyword evidence="1" id="KW-0812">Transmembrane</keyword>
<protein>
    <submittedName>
        <fullName evidence="2">Uncharacterized protein</fullName>
    </submittedName>
</protein>
<reference evidence="2 3" key="1">
    <citation type="submission" date="2020-08" db="EMBL/GenBank/DDBJ databases">
        <authorList>
            <person name="Newling K."/>
            <person name="Davey J."/>
            <person name="Forrester S."/>
        </authorList>
    </citation>
    <scope>NUCLEOTIDE SEQUENCE [LARGE SCALE GENOMIC DNA]</scope>
    <source>
        <strain evidence="3">Crithidia deanei Carvalho (ATCC PRA-265)</strain>
    </source>
</reference>